<dbReference type="InterPro" id="IPR036910">
    <property type="entry name" value="HMG_box_dom_sf"/>
</dbReference>
<name>A0ABP1AMK8_9BRYO</name>
<dbReference type="PROSITE" id="PS50118">
    <property type="entry name" value="HMG_BOX_2"/>
    <property type="match status" value="1"/>
</dbReference>
<dbReference type="Pfam" id="PF00505">
    <property type="entry name" value="HMG_box"/>
    <property type="match status" value="1"/>
</dbReference>
<keyword evidence="5" id="KW-1185">Reference proteome</keyword>
<sequence length="65" mass="7790">MFFCKDQRENITGDNPNISFGDVGRILGSQWQSMSEKDRMPYIRKAEIDKKRFDKQMKRFKQRAS</sequence>
<reference evidence="4" key="1">
    <citation type="submission" date="2024-03" db="EMBL/GenBank/DDBJ databases">
        <authorList>
            <consortium name="ELIXIR-Norway"/>
            <consortium name="Elixir Norway"/>
        </authorList>
    </citation>
    <scope>NUCLEOTIDE SEQUENCE</scope>
</reference>
<organism evidence="4 5">
    <name type="scientific">Sphagnum jensenii</name>
    <dbReference type="NCBI Taxonomy" id="128206"/>
    <lineage>
        <taxon>Eukaryota</taxon>
        <taxon>Viridiplantae</taxon>
        <taxon>Streptophyta</taxon>
        <taxon>Embryophyta</taxon>
        <taxon>Bryophyta</taxon>
        <taxon>Sphagnophytina</taxon>
        <taxon>Sphagnopsida</taxon>
        <taxon>Sphagnales</taxon>
        <taxon>Sphagnaceae</taxon>
        <taxon>Sphagnum</taxon>
    </lineage>
</organism>
<dbReference type="PRINTS" id="PR00886">
    <property type="entry name" value="HIGHMOBLTY12"/>
</dbReference>
<proteinExistence type="predicted"/>
<dbReference type="PANTHER" id="PTHR48112">
    <property type="entry name" value="HIGH MOBILITY GROUP PROTEIN DSP1"/>
    <property type="match status" value="1"/>
</dbReference>
<dbReference type="InterPro" id="IPR050342">
    <property type="entry name" value="HMGB"/>
</dbReference>
<evidence type="ECO:0000313" key="4">
    <source>
        <dbReference type="EMBL" id="CAK9863657.1"/>
    </source>
</evidence>
<evidence type="ECO:0000313" key="5">
    <source>
        <dbReference type="Proteomes" id="UP001497522"/>
    </source>
</evidence>
<evidence type="ECO:0000256" key="2">
    <source>
        <dbReference type="PROSITE-ProRule" id="PRU00267"/>
    </source>
</evidence>
<dbReference type="InterPro" id="IPR009071">
    <property type="entry name" value="HMG_box_dom"/>
</dbReference>
<evidence type="ECO:0000256" key="1">
    <source>
        <dbReference type="ARBA" id="ARBA00023125"/>
    </source>
</evidence>
<dbReference type="Gene3D" id="1.10.30.10">
    <property type="entry name" value="High mobility group box domain"/>
    <property type="match status" value="1"/>
</dbReference>
<keyword evidence="1 2" id="KW-0238">DNA-binding</keyword>
<feature type="DNA-binding region" description="HMG box" evidence="2">
    <location>
        <begin position="1"/>
        <end position="61"/>
    </location>
</feature>
<feature type="domain" description="HMG box" evidence="3">
    <location>
        <begin position="1"/>
        <end position="61"/>
    </location>
</feature>
<dbReference type="SMART" id="SM00398">
    <property type="entry name" value="HMG"/>
    <property type="match status" value="1"/>
</dbReference>
<dbReference type="PANTHER" id="PTHR48112:SF22">
    <property type="entry name" value="MITOCHONDRIAL TRANSCRIPTION FACTOR A, ISOFORM B"/>
    <property type="match status" value="1"/>
</dbReference>
<dbReference type="EMBL" id="OZ023714">
    <property type="protein sequence ID" value="CAK9863657.1"/>
    <property type="molecule type" value="Genomic_DNA"/>
</dbReference>
<accession>A0ABP1AMK8</accession>
<keyword evidence="2" id="KW-0539">Nucleus</keyword>
<dbReference type="SUPFAM" id="SSF47095">
    <property type="entry name" value="HMG-box"/>
    <property type="match status" value="1"/>
</dbReference>
<dbReference type="Proteomes" id="UP001497522">
    <property type="component" value="Chromosome 13"/>
</dbReference>
<evidence type="ECO:0000259" key="3">
    <source>
        <dbReference type="PROSITE" id="PS50118"/>
    </source>
</evidence>
<gene>
    <name evidence="4" type="ORF">CSSPJE1EN2_LOCUS6652</name>
</gene>
<protein>
    <recommendedName>
        <fullName evidence="3">HMG box domain-containing protein</fullName>
    </recommendedName>
</protein>